<feature type="transmembrane region" description="Helical" evidence="1">
    <location>
        <begin position="12"/>
        <end position="30"/>
    </location>
</feature>
<sequence length="748" mass="86107">MNRSLITKWPRILWIVFVLSLPAIIIYSAFTKIFQCPACYLYEDSGDGLKNYYTLAYYVQHDKGWHFSGMNYPYGENIIYTDNEPMLALTLKWIDQHVVDMDRHVVGTLNMLLLISLYFSVLLIYKLLRRWDVGKWWALASSLCIIFLSPQLWRFHGHYALAYVCFLPALFLLMDLLVRQEKKRWLWASLCGLLLIAMSLMHMYFLLISLVVLFSFFVFWGWYHRKEKKLLKAVLPWLAGVIIFPTIILMGIRHTTDTITDRPTEPYGLDVLSVTFGSTFFPFFPPFDKTWTTVLKQDVPGFERVAYTGLFGLLMLPVLLFFLFRKRDDQLLTVHVKAFLAAAVVTWLVAAGVFYQNGFKFLWEIIPLLKQFRSLGRLGISFYYLYMLVCSYLLWQFFVNMRNKEMGGTGGYVLSIVFIFWGFEAFMNLKAVRDPIFKTNNYLAAAKDDYVPLLQKAGFKPEDFQAILQLPLVSIGNENLGVAHGFWTLREGIHASFETGLPLIDYAMSRTSIAQGLDIIELISSPYFEKKRMATFDDRPILLVCEEEFVTPAERRIIDMADKIGTYQSITLYNLPVGKLKTITLPVMPEDLHDVKCAGWFNGFDDIKCDTSMSGAGALPITSSPRSLWSYTDTSKAERHWDVSFWSHVDNKKGVVPVPRIMETDPNGNIQSNAGKGREEIVWAEAYREWIQVAFPLTTKGTGYKYELFIDNTGPVIDNLLIKAVGDTCILHFPEMTLYNNIPIPVRK</sequence>
<evidence type="ECO:0000259" key="2">
    <source>
        <dbReference type="Pfam" id="PF19830"/>
    </source>
</evidence>
<evidence type="ECO:0000313" key="3">
    <source>
        <dbReference type="EMBL" id="MBK9985011.1"/>
    </source>
</evidence>
<feature type="transmembrane region" description="Helical" evidence="1">
    <location>
        <begin position="136"/>
        <end position="153"/>
    </location>
</feature>
<feature type="transmembrane region" description="Helical" evidence="1">
    <location>
        <begin position="235"/>
        <end position="255"/>
    </location>
</feature>
<keyword evidence="1" id="KW-0812">Transmembrane</keyword>
<feature type="transmembrane region" description="Helical" evidence="1">
    <location>
        <begin position="305"/>
        <end position="324"/>
    </location>
</feature>
<feature type="domain" description="DUF6311" evidence="2">
    <location>
        <begin position="45"/>
        <end position="398"/>
    </location>
</feature>
<feature type="transmembrane region" description="Helical" evidence="1">
    <location>
        <begin position="410"/>
        <end position="429"/>
    </location>
</feature>
<keyword evidence="1" id="KW-0472">Membrane</keyword>
<evidence type="ECO:0000256" key="1">
    <source>
        <dbReference type="SAM" id="Phobius"/>
    </source>
</evidence>
<organism evidence="3 4">
    <name type="scientific">Candidatus Opimibacter skivensis</name>
    <dbReference type="NCBI Taxonomy" id="2982028"/>
    <lineage>
        <taxon>Bacteria</taxon>
        <taxon>Pseudomonadati</taxon>
        <taxon>Bacteroidota</taxon>
        <taxon>Saprospiria</taxon>
        <taxon>Saprospirales</taxon>
        <taxon>Saprospiraceae</taxon>
        <taxon>Candidatus Opimibacter</taxon>
    </lineage>
</organism>
<gene>
    <name evidence="3" type="ORF">IPP15_22060</name>
</gene>
<feature type="transmembrane region" description="Helical" evidence="1">
    <location>
        <begin position="336"/>
        <end position="355"/>
    </location>
</feature>
<accession>A0A9D7SZE9</accession>
<feature type="transmembrane region" description="Helical" evidence="1">
    <location>
        <begin position="375"/>
        <end position="398"/>
    </location>
</feature>
<comment type="caution">
    <text evidence="3">The sequence shown here is derived from an EMBL/GenBank/DDBJ whole genome shotgun (WGS) entry which is preliminary data.</text>
</comment>
<evidence type="ECO:0000313" key="4">
    <source>
        <dbReference type="Proteomes" id="UP000808337"/>
    </source>
</evidence>
<dbReference type="Proteomes" id="UP000808337">
    <property type="component" value="Unassembled WGS sequence"/>
</dbReference>
<dbReference type="AlphaFoldDB" id="A0A9D7SZE9"/>
<feature type="transmembrane region" description="Helical" evidence="1">
    <location>
        <begin position="105"/>
        <end position="124"/>
    </location>
</feature>
<feature type="transmembrane region" description="Helical" evidence="1">
    <location>
        <begin position="190"/>
        <end position="223"/>
    </location>
</feature>
<keyword evidence="1" id="KW-1133">Transmembrane helix</keyword>
<dbReference type="Pfam" id="PF19830">
    <property type="entry name" value="DUF6311"/>
    <property type="match status" value="1"/>
</dbReference>
<name>A0A9D7SZE9_9BACT</name>
<proteinExistence type="predicted"/>
<feature type="transmembrane region" description="Helical" evidence="1">
    <location>
        <begin position="159"/>
        <end position="178"/>
    </location>
</feature>
<dbReference type="InterPro" id="IPR046278">
    <property type="entry name" value="DUF6311"/>
</dbReference>
<protein>
    <recommendedName>
        <fullName evidence="2">DUF6311 domain-containing protein</fullName>
    </recommendedName>
</protein>
<reference evidence="3 4" key="1">
    <citation type="submission" date="2020-10" db="EMBL/GenBank/DDBJ databases">
        <title>Connecting structure to function with the recovery of over 1000 high-quality activated sludge metagenome-assembled genomes encoding full-length rRNA genes using long-read sequencing.</title>
        <authorList>
            <person name="Singleton C.M."/>
            <person name="Petriglieri F."/>
            <person name="Kristensen J.M."/>
            <person name="Kirkegaard R.H."/>
            <person name="Michaelsen T.Y."/>
            <person name="Andersen M.H."/>
            <person name="Karst S.M."/>
            <person name="Dueholm M.S."/>
            <person name="Nielsen P.H."/>
            <person name="Albertsen M."/>
        </authorList>
    </citation>
    <scope>NUCLEOTIDE SEQUENCE [LARGE SCALE GENOMIC DNA]</scope>
    <source>
        <strain evidence="3">Ribe_18-Q3-R11-54_MAXAC.273</strain>
    </source>
</reference>
<dbReference type="EMBL" id="JADKGY010000032">
    <property type="protein sequence ID" value="MBK9985011.1"/>
    <property type="molecule type" value="Genomic_DNA"/>
</dbReference>